<dbReference type="GeneID" id="23845643"/>
<dbReference type="Proteomes" id="UP000183569">
    <property type="component" value="Unassembled WGS sequence"/>
</dbReference>
<dbReference type="Gene3D" id="3.55.50.10">
    <property type="entry name" value="Baseplate protein-like domains"/>
    <property type="match status" value="1"/>
</dbReference>
<dbReference type="RefSeq" id="WP_017459458.1">
    <property type="nucleotide sequence ID" value="NZ_CP016337.1"/>
</dbReference>
<comment type="caution">
    <text evidence="5">The sequence shown here is derived from an EMBL/GenBank/DDBJ whole genome shotgun (WGS) entry which is preliminary data.</text>
</comment>
<accession>A0A1G4Z0B1</accession>
<dbReference type="SUPFAM" id="SSF69255">
    <property type="entry name" value="gp5 N-terminal domain-like"/>
    <property type="match status" value="1"/>
</dbReference>
<name>A0A1G4Z0B1_9ENTR</name>
<dbReference type="Pfam" id="PF05954">
    <property type="entry name" value="Phage_GPD"/>
    <property type="match status" value="1"/>
</dbReference>
<gene>
    <name evidence="5" type="ORF">SAMN02927897_03735</name>
</gene>
<dbReference type="AlphaFoldDB" id="A0A1G4Z0B1"/>
<dbReference type="Pfam" id="PF04717">
    <property type="entry name" value="Phage_base_V"/>
    <property type="match status" value="1"/>
</dbReference>
<evidence type="ECO:0000256" key="2">
    <source>
        <dbReference type="SAM" id="MobiDB-lite"/>
    </source>
</evidence>
<reference evidence="5 6" key="1">
    <citation type="submission" date="2016-10" db="EMBL/GenBank/DDBJ databases">
        <authorList>
            <person name="Varghese N."/>
            <person name="Submissions S."/>
        </authorList>
    </citation>
    <scope>NUCLEOTIDE SEQUENCE [LARGE SCALE GENOMIC DNA]</scope>
    <source>
        <strain evidence="5 6">CGMCC 1.12102</strain>
    </source>
</reference>
<dbReference type="InterPro" id="IPR006533">
    <property type="entry name" value="T6SS_Vgr_RhsGE"/>
</dbReference>
<sequence>MVNRITVLSSVGSDSLLFWKLKGEEHLSTPFRFQVDLLSKDFTLDRQKLLGQEMTVVIPCQMPGNERYLSGKVTAVSVRTEELDGTQYAAYQATLEPDFWPMMRDRNFRIFQQQRVPDIAKTLFSEYNVKIEDKLTRSYRQWDYSVQYGESSFHFISRLLELEGISYLFRHSKEGHTLVLMDDYSQAEAFPGYDTIPWHAQTGGGAVNEEGVSQLLARHVVTPGLYSTDDYDFRKPHAWMLQTLQNPVSPSPGKIDVYDWPGRFVEHGDGESYARIRQQAWQAEQQQMQGSGTATGIAPGHLFRLTNAPNFADNAQWLVIGAQYAFEENQYASGGSFTSQHNIAFTVIPAATPFRPAMVTDWPRTYGPQTARVVGPQGESIWTDKYGRVKVKFHWDRQSQGDENSSCWVRVSSAWAGQGYGGVQIPRVGDEVVVDFINGEPDRPIIIGRVYNEASMPPWALPAAATQMGFMSRSKDGSPDNANALRFEDKPGEEQLWLHAERNMDTEVENDETHDVGSNRTKTVGKDETSHIKQNRTRTVDGNETVTIGQDRSKTINGNETTTVQQNRTESVKGNETLSVEQNRDETITGNHTTTVKSNNTGTVQGNQTLTVVQDRTRTVQGNEKVSVQQNRTVQVTGDQTLEVTGNRNVTVSSSEVRTVVQKQEVNIGAGRTLSITGGDTRFTQGSVADSATDTFQINVGESGILISNGSVEISAGGSTITINAAGVMVNGKKIELNA</sequence>
<dbReference type="InterPro" id="IPR006531">
    <property type="entry name" value="Gp5/Vgr_OB"/>
</dbReference>
<dbReference type="InterPro" id="IPR017847">
    <property type="entry name" value="T6SS_RhsGE_Vgr_subset"/>
</dbReference>
<dbReference type="NCBIfam" id="TIGR03361">
    <property type="entry name" value="VI_Rhs_Vgr"/>
    <property type="match status" value="1"/>
</dbReference>
<dbReference type="InterPro" id="IPR037026">
    <property type="entry name" value="Vgr_OB-fold_dom_sf"/>
</dbReference>
<dbReference type="Pfam" id="PF22178">
    <property type="entry name" value="Gp5_trimer_C"/>
    <property type="match status" value="2"/>
</dbReference>
<proteinExistence type="inferred from homology"/>
<evidence type="ECO:0000259" key="4">
    <source>
        <dbReference type="Pfam" id="PF22178"/>
    </source>
</evidence>
<feature type="domain" description="Gp5/Type VI secretion system Vgr protein OB-fold" evidence="3">
    <location>
        <begin position="384"/>
        <end position="451"/>
    </location>
</feature>
<feature type="region of interest" description="Disordered" evidence="2">
    <location>
        <begin position="508"/>
        <end position="537"/>
    </location>
</feature>
<dbReference type="Gene3D" id="4.10.220.110">
    <property type="match status" value="1"/>
</dbReference>
<evidence type="ECO:0000313" key="6">
    <source>
        <dbReference type="Proteomes" id="UP000183569"/>
    </source>
</evidence>
<dbReference type="NCBIfam" id="TIGR01646">
    <property type="entry name" value="vgr_GE"/>
    <property type="match status" value="1"/>
</dbReference>
<dbReference type="EMBL" id="FMUI01000013">
    <property type="protein sequence ID" value="SCX59066.1"/>
    <property type="molecule type" value="Genomic_DNA"/>
</dbReference>
<evidence type="ECO:0000256" key="1">
    <source>
        <dbReference type="ARBA" id="ARBA00005558"/>
    </source>
</evidence>
<protein>
    <submittedName>
        <fullName evidence="5">Type VI secretion system secreted protein VgrG</fullName>
    </submittedName>
</protein>
<comment type="similarity">
    <text evidence="1">Belongs to the VgrG protein family.</text>
</comment>
<evidence type="ECO:0000313" key="5">
    <source>
        <dbReference type="EMBL" id="SCX59066.1"/>
    </source>
</evidence>
<organism evidence="5 6">
    <name type="scientific">Kosakonia sacchari</name>
    <dbReference type="NCBI Taxonomy" id="1158459"/>
    <lineage>
        <taxon>Bacteria</taxon>
        <taxon>Pseudomonadati</taxon>
        <taxon>Pseudomonadota</taxon>
        <taxon>Gammaproteobacteria</taxon>
        <taxon>Enterobacterales</taxon>
        <taxon>Enterobacteriaceae</taxon>
        <taxon>Kosakonia</taxon>
    </lineage>
</organism>
<dbReference type="InterPro" id="IPR054030">
    <property type="entry name" value="Gp5_Vgr_C"/>
</dbReference>
<dbReference type="Gene3D" id="2.30.110.50">
    <property type="match status" value="1"/>
</dbReference>
<dbReference type="Gene3D" id="2.40.50.230">
    <property type="entry name" value="Gp5 N-terminal domain"/>
    <property type="match status" value="1"/>
</dbReference>
<feature type="domain" description="Gp5/Type VI secretion system Vgr C-terminal trimerisation" evidence="4">
    <location>
        <begin position="604"/>
        <end position="676"/>
    </location>
</feature>
<evidence type="ECO:0000259" key="3">
    <source>
        <dbReference type="Pfam" id="PF04717"/>
    </source>
</evidence>
<dbReference type="SUPFAM" id="SSF69279">
    <property type="entry name" value="Phage tail proteins"/>
    <property type="match status" value="2"/>
</dbReference>
<feature type="compositionally biased region" description="Basic and acidic residues" evidence="2">
    <location>
        <begin position="508"/>
        <end position="517"/>
    </location>
</feature>
<feature type="domain" description="Gp5/Type VI secretion system Vgr C-terminal trimerisation" evidence="4">
    <location>
        <begin position="468"/>
        <end position="580"/>
    </location>
</feature>
<dbReference type="SUPFAM" id="SSF69349">
    <property type="entry name" value="Phage fibre proteins"/>
    <property type="match status" value="2"/>
</dbReference>